<reference evidence="1" key="1">
    <citation type="submission" date="2013-12" db="EMBL/GenBank/DDBJ databases">
        <title>The Genome Sequence of Aphanomyces invadans NJM9701.</title>
        <authorList>
            <consortium name="The Broad Institute Genomics Platform"/>
            <person name="Russ C."/>
            <person name="Tyler B."/>
            <person name="van West P."/>
            <person name="Dieguez-Uribeondo J."/>
            <person name="Young S.K."/>
            <person name="Zeng Q."/>
            <person name="Gargeya S."/>
            <person name="Fitzgerald M."/>
            <person name="Abouelleil A."/>
            <person name="Alvarado L."/>
            <person name="Chapman S.B."/>
            <person name="Gainer-Dewar J."/>
            <person name="Goldberg J."/>
            <person name="Griggs A."/>
            <person name="Gujja S."/>
            <person name="Hansen M."/>
            <person name="Howarth C."/>
            <person name="Imamovic A."/>
            <person name="Ireland A."/>
            <person name="Larimer J."/>
            <person name="McCowan C."/>
            <person name="Murphy C."/>
            <person name="Pearson M."/>
            <person name="Poon T.W."/>
            <person name="Priest M."/>
            <person name="Roberts A."/>
            <person name="Saif S."/>
            <person name="Shea T."/>
            <person name="Sykes S."/>
            <person name="Wortman J."/>
            <person name="Nusbaum C."/>
            <person name="Birren B."/>
        </authorList>
    </citation>
    <scope>NUCLEOTIDE SEQUENCE [LARGE SCALE GENOMIC DNA]</scope>
    <source>
        <strain evidence="1">NJM9701</strain>
    </source>
</reference>
<dbReference type="AlphaFoldDB" id="A0A024TM80"/>
<accession>A0A024TM80</accession>
<name>A0A024TM80_9STRA</name>
<dbReference type="RefSeq" id="XP_008877169.1">
    <property type="nucleotide sequence ID" value="XM_008878947.1"/>
</dbReference>
<protein>
    <submittedName>
        <fullName evidence="1">Uncharacterized protein</fullName>
    </submittedName>
</protein>
<gene>
    <name evidence="1" type="ORF">H310_12036</name>
</gene>
<organism evidence="1">
    <name type="scientific">Aphanomyces invadans</name>
    <dbReference type="NCBI Taxonomy" id="157072"/>
    <lineage>
        <taxon>Eukaryota</taxon>
        <taxon>Sar</taxon>
        <taxon>Stramenopiles</taxon>
        <taxon>Oomycota</taxon>
        <taxon>Saprolegniomycetes</taxon>
        <taxon>Saprolegniales</taxon>
        <taxon>Verrucalvaceae</taxon>
        <taxon>Aphanomyces</taxon>
    </lineage>
</organism>
<evidence type="ECO:0000313" key="1">
    <source>
        <dbReference type="EMBL" id="ETV94407.1"/>
    </source>
</evidence>
<dbReference type="EMBL" id="KI913986">
    <property type="protein sequence ID" value="ETV94407.1"/>
    <property type="molecule type" value="Genomic_DNA"/>
</dbReference>
<dbReference type="VEuPathDB" id="FungiDB:H310_12036"/>
<dbReference type="OrthoDB" id="67946at2759"/>
<dbReference type="GeneID" id="20089086"/>
<proteinExistence type="predicted"/>
<sequence length="267" mass="28822">MSSTATGSPSATAAASKHPTVECDVCIGMTMYTSAMRDARQKPMCIGLKSTKCEIDQQGFVELLEKRQQEAGSSSATNTASIRYDDQQARLHHIEAFLATLSNKPHPKVDATAHDTIYAPENDTFRYLYWGMTLYSNPAPTSPNAAAGNAKLVLPLCVGISYLQRSKQPVAGSATSPTLPTTSPIQRSSPLVLEHDGSGPGILDKAVAACNFTAMAMVKYASHQATNFPERYLQSMERLVDNMQAQWDSMSKLAIRIVTLGGSKKDS</sequence>